<comment type="caution">
    <text evidence="2">The sequence shown here is derived from an EMBL/GenBank/DDBJ whole genome shotgun (WGS) entry which is preliminary data.</text>
</comment>
<dbReference type="PANTHER" id="PTHR37017:SF11">
    <property type="entry name" value="ESTERASE_LIPASE_THIOESTERASE DOMAIN-CONTAINING PROTEIN"/>
    <property type="match status" value="1"/>
</dbReference>
<evidence type="ECO:0000259" key="1">
    <source>
        <dbReference type="Pfam" id="PF12697"/>
    </source>
</evidence>
<evidence type="ECO:0000313" key="2">
    <source>
        <dbReference type="EMBL" id="MFG1702676.1"/>
    </source>
</evidence>
<evidence type="ECO:0000313" key="3">
    <source>
        <dbReference type="Proteomes" id="UP001603978"/>
    </source>
</evidence>
<dbReference type="Pfam" id="PF12697">
    <property type="entry name" value="Abhydrolase_6"/>
    <property type="match status" value="1"/>
</dbReference>
<keyword evidence="3" id="KW-1185">Reference proteome</keyword>
<organism evidence="2 3">
    <name type="scientific">Nonomuraea marmarensis</name>
    <dbReference type="NCBI Taxonomy" id="3351344"/>
    <lineage>
        <taxon>Bacteria</taxon>
        <taxon>Bacillati</taxon>
        <taxon>Actinomycetota</taxon>
        <taxon>Actinomycetes</taxon>
        <taxon>Streptosporangiales</taxon>
        <taxon>Streptosporangiaceae</taxon>
        <taxon>Nonomuraea</taxon>
    </lineage>
</organism>
<sequence>MATYVLVHGGAHGGWCYQRVARILRSAGHDVYTPTMTGVGERAHLLRPDIDLDFHIKDIITVLEYEDLREVILVGHSYGGMVITGAADRAGDRIGHLVYLDAATPINGQSLADVSPAQMRAARDAGRVVDGVELVLWPGTEPIPHYGVTDLDDIAWMTPRLTPHPYRCFEQPLRLTNETALWDIPQTHIVCTATLPHRDPARMAKASAAGRVWDIDTGHDLMITEPKAVADLLLRLLESQKVELT</sequence>
<accession>A0ABW7A5R8</accession>
<dbReference type="EMBL" id="JBICRM010000003">
    <property type="protein sequence ID" value="MFG1702676.1"/>
    <property type="molecule type" value="Genomic_DNA"/>
</dbReference>
<dbReference type="PANTHER" id="PTHR37017">
    <property type="entry name" value="AB HYDROLASE-1 DOMAIN-CONTAINING PROTEIN-RELATED"/>
    <property type="match status" value="1"/>
</dbReference>
<reference evidence="2 3" key="1">
    <citation type="submission" date="2024-10" db="EMBL/GenBank/DDBJ databases">
        <authorList>
            <person name="Topkara A.R."/>
            <person name="Saygin H."/>
        </authorList>
    </citation>
    <scope>NUCLEOTIDE SEQUENCE [LARGE SCALE GENOMIC DNA]</scope>
    <source>
        <strain evidence="2 3">M3C6</strain>
    </source>
</reference>
<name>A0ABW7A5R8_9ACTN</name>
<keyword evidence="2" id="KW-0378">Hydrolase</keyword>
<dbReference type="InterPro" id="IPR000073">
    <property type="entry name" value="AB_hydrolase_1"/>
</dbReference>
<dbReference type="Gene3D" id="3.40.50.1820">
    <property type="entry name" value="alpha/beta hydrolase"/>
    <property type="match status" value="1"/>
</dbReference>
<dbReference type="RefSeq" id="WP_393162657.1">
    <property type="nucleotide sequence ID" value="NZ_JBICRM010000003.1"/>
</dbReference>
<dbReference type="GO" id="GO:0016787">
    <property type="term" value="F:hydrolase activity"/>
    <property type="evidence" value="ECO:0007669"/>
    <property type="project" value="UniProtKB-KW"/>
</dbReference>
<dbReference type="SUPFAM" id="SSF53474">
    <property type="entry name" value="alpha/beta-Hydrolases"/>
    <property type="match status" value="1"/>
</dbReference>
<dbReference type="InterPro" id="IPR052897">
    <property type="entry name" value="Sec-Metab_Biosynth_Hydrolase"/>
</dbReference>
<feature type="domain" description="AB hydrolase-1" evidence="1">
    <location>
        <begin position="5"/>
        <end position="231"/>
    </location>
</feature>
<protein>
    <submittedName>
        <fullName evidence="2">Alpha/beta fold hydrolase</fullName>
    </submittedName>
</protein>
<proteinExistence type="predicted"/>
<gene>
    <name evidence="2" type="ORF">ACFLIM_05745</name>
</gene>
<dbReference type="Proteomes" id="UP001603978">
    <property type="component" value="Unassembled WGS sequence"/>
</dbReference>
<dbReference type="InterPro" id="IPR029058">
    <property type="entry name" value="AB_hydrolase_fold"/>
</dbReference>